<dbReference type="AlphaFoldDB" id="A0A2H0KSY0"/>
<dbReference type="EMBL" id="PCVN01000041">
    <property type="protein sequence ID" value="PIQ74534.1"/>
    <property type="molecule type" value="Genomic_DNA"/>
</dbReference>
<gene>
    <name evidence="1" type="ORF">COV85_01600</name>
</gene>
<dbReference type="InterPro" id="IPR035901">
    <property type="entry name" value="GIY-YIG_endonuc_sf"/>
</dbReference>
<comment type="caution">
    <text evidence="1">The sequence shown here is derived from an EMBL/GenBank/DDBJ whole genome shotgun (WGS) entry which is preliminary data.</text>
</comment>
<evidence type="ECO:0008006" key="3">
    <source>
        <dbReference type="Google" id="ProtNLM"/>
    </source>
</evidence>
<dbReference type="Gene3D" id="3.40.1440.10">
    <property type="entry name" value="GIY-YIG endonuclease"/>
    <property type="match status" value="1"/>
</dbReference>
<organism evidence="1 2">
    <name type="scientific">Candidatus Portnoybacteria bacterium CG11_big_fil_rev_8_21_14_0_20_44_10</name>
    <dbReference type="NCBI Taxonomy" id="1974818"/>
    <lineage>
        <taxon>Bacteria</taxon>
        <taxon>Candidatus Portnoyibacteriota</taxon>
    </lineage>
</organism>
<evidence type="ECO:0000313" key="2">
    <source>
        <dbReference type="Proteomes" id="UP000231550"/>
    </source>
</evidence>
<name>A0A2H0KSY0_9BACT</name>
<protein>
    <recommendedName>
        <fullName evidence="3">GIY-YIG domain-containing protein</fullName>
    </recommendedName>
</protein>
<reference evidence="1 2" key="1">
    <citation type="submission" date="2017-09" db="EMBL/GenBank/DDBJ databases">
        <title>Depth-based differentiation of microbial function through sediment-hosted aquifers and enrichment of novel symbionts in the deep terrestrial subsurface.</title>
        <authorList>
            <person name="Probst A.J."/>
            <person name="Ladd B."/>
            <person name="Jarett J.K."/>
            <person name="Geller-Mcgrath D.E."/>
            <person name="Sieber C.M."/>
            <person name="Emerson J.B."/>
            <person name="Anantharaman K."/>
            <person name="Thomas B.C."/>
            <person name="Malmstrom R."/>
            <person name="Stieglmeier M."/>
            <person name="Klingl A."/>
            <person name="Woyke T."/>
            <person name="Ryan C.M."/>
            <person name="Banfield J.F."/>
        </authorList>
    </citation>
    <scope>NUCLEOTIDE SEQUENCE [LARGE SCALE GENOMIC DNA]</scope>
    <source>
        <strain evidence="1">CG11_big_fil_rev_8_21_14_0_20_44_10</strain>
    </source>
</reference>
<dbReference type="Proteomes" id="UP000231550">
    <property type="component" value="Unassembled WGS sequence"/>
</dbReference>
<proteinExistence type="predicted"/>
<sequence>MQWYRFKEDINSAPQLEGVYYLAGSARNTLYVGRAANMHDAVTRSPEKIAGQSVVYFSFELNATTSERTAREKILKHHPPGNKPFSFW</sequence>
<accession>A0A2H0KSY0</accession>
<evidence type="ECO:0000313" key="1">
    <source>
        <dbReference type="EMBL" id="PIQ74534.1"/>
    </source>
</evidence>